<dbReference type="Gene3D" id="2.60.40.1250">
    <property type="entry name" value="Thiol:disulfide interchange protein DsbD, N-terminal domain"/>
    <property type="match status" value="2"/>
</dbReference>
<dbReference type="PANTHER" id="PTHR32234:SF0">
    <property type="entry name" value="THIOL:DISULFIDE INTERCHANGE PROTEIN DSBD"/>
    <property type="match status" value="1"/>
</dbReference>
<dbReference type="GO" id="GO:0045454">
    <property type="term" value="P:cell redox homeostasis"/>
    <property type="evidence" value="ECO:0007669"/>
    <property type="project" value="TreeGrafter"/>
</dbReference>
<dbReference type="GO" id="GO:0047134">
    <property type="term" value="F:protein-disulfide reductase [NAD(P)H] activity"/>
    <property type="evidence" value="ECO:0007669"/>
    <property type="project" value="UniProtKB-EC"/>
</dbReference>
<dbReference type="InterPro" id="IPR003834">
    <property type="entry name" value="Cyt_c_assmbl_TM_dom"/>
</dbReference>
<dbReference type="InterPro" id="IPR036249">
    <property type="entry name" value="Thioredoxin-like_sf"/>
</dbReference>
<evidence type="ECO:0000256" key="6">
    <source>
        <dbReference type="ARBA" id="ARBA00023136"/>
    </source>
</evidence>
<feature type="transmembrane region" description="Helical" evidence="8">
    <location>
        <begin position="589"/>
        <end position="611"/>
    </location>
</feature>
<dbReference type="EC" id="1.8.1.8" evidence="11"/>
<dbReference type="SUPFAM" id="SSF74863">
    <property type="entry name" value="Thiol:disulfide interchange protein DsbD, N-terminal domain (DsbD-alpha)"/>
    <property type="match status" value="2"/>
</dbReference>
<evidence type="ECO:0000259" key="10">
    <source>
        <dbReference type="PROSITE" id="PS51352"/>
    </source>
</evidence>
<sequence>MKNLLTFLVLFVISFNAHALKQEDLLHPDKAFQVSATAIDGNNVRLTWEVAEGYYLYRERLSFTSGNEGISLLSDTASYPKGDLKDDPTFGETEVYHKTFSIDIPLTRQGDALNAAELALKTKYQGCADAGLCYPPQRKTVTVPLPVLATTDNTTGNNENLTQNKTTAPEAPLTTDKDKTTKTTPGGTSSTKALSSDEALRFSLEATDKRTLRARWEILPGHHLYRNKINFSASSPDNAQLGDIQFPEGRIVNDEFFGEVEIYDQNIDIAIPLLTSDIEELTIQAQYQGCSNDARVCYPPINKEITLSLAGLPEQSASAESGFGSGVLTEEYFSGSFIGTLSIFFIIGLGLSLTPCIFPMIPILSGIVAGQANLSANKAFLLSLVYVTASATAYALIGLAFGFFGENLQASLQHPVAIGLFAALFVVLAFSMFGFFELQMPNRIQSRLNEISSNQRGGSLLGAAIMGFLSTLIVGPCVAPALAAALTYIADTKDALLGASALFSMGFGMGVILLVVGTLGGHLLPKAGGWMDVIKSLFGIMLLGMAIWMLSRITSTTVTMLLIGTLLVSSGIYMGALDKLHEETTGWDRFWKSIGLILLFFGFAQLIGVVLGNQNIMHPLKGSLSFTVAGESTAGNTSQHQGLVFRQVKNVSELDAVLSQAKQSEQLVMLDFYADWCIDCIRMEKNVFTVPEVGDDLSNVIILQADVTVRDEHSEGLEKRFGIVGPPTIIFFDTQGQEIRGLRMIGYEDTPAFRKRLKQFTQNQ</sequence>
<feature type="transmembrane region" description="Helical" evidence="8">
    <location>
        <begin position="380"/>
        <end position="404"/>
    </location>
</feature>
<evidence type="ECO:0000313" key="11">
    <source>
        <dbReference type="EMBL" id="CAA6819439.1"/>
    </source>
</evidence>
<evidence type="ECO:0000256" key="9">
    <source>
        <dbReference type="SAM" id="SignalP"/>
    </source>
</evidence>
<organism evidence="11">
    <name type="scientific">uncultured Thiotrichaceae bacterium</name>
    <dbReference type="NCBI Taxonomy" id="298394"/>
    <lineage>
        <taxon>Bacteria</taxon>
        <taxon>Pseudomonadati</taxon>
        <taxon>Pseudomonadota</taxon>
        <taxon>Gammaproteobacteria</taxon>
        <taxon>Thiotrichales</taxon>
        <taxon>Thiotrichaceae</taxon>
        <taxon>environmental samples</taxon>
    </lineage>
</organism>
<protein>
    <submittedName>
        <fullName evidence="11">Cytochrome c-type biogenesis protein DsbD, protein-disulfide reductase (EC)</fullName>
        <ecNumber evidence="11">1.8.1.8</ecNumber>
    </submittedName>
</protein>
<gene>
    <name evidence="11" type="ORF">HELGO_WM20893</name>
</gene>
<dbReference type="Pfam" id="PF11412">
    <property type="entry name" value="DsbD_N"/>
    <property type="match status" value="2"/>
</dbReference>
<dbReference type="Gene3D" id="3.40.30.10">
    <property type="entry name" value="Glutaredoxin"/>
    <property type="match status" value="1"/>
</dbReference>
<dbReference type="GO" id="GO:0017004">
    <property type="term" value="P:cytochrome complex assembly"/>
    <property type="evidence" value="ECO:0007669"/>
    <property type="project" value="UniProtKB-KW"/>
</dbReference>
<dbReference type="CDD" id="cd02953">
    <property type="entry name" value="DsbDgamma"/>
    <property type="match status" value="1"/>
</dbReference>
<keyword evidence="11" id="KW-0560">Oxidoreductase</keyword>
<reference evidence="11" key="1">
    <citation type="submission" date="2020-01" db="EMBL/GenBank/DDBJ databases">
        <authorList>
            <person name="Meier V. D."/>
            <person name="Meier V D."/>
        </authorList>
    </citation>
    <scope>NUCLEOTIDE SEQUENCE</scope>
    <source>
        <strain evidence="11">HLG_WM_MAG_08</strain>
    </source>
</reference>
<dbReference type="AlphaFoldDB" id="A0A6S6TY53"/>
<feature type="transmembrane region" description="Helical" evidence="8">
    <location>
        <begin position="343"/>
        <end position="368"/>
    </location>
</feature>
<evidence type="ECO:0000256" key="1">
    <source>
        <dbReference type="ARBA" id="ARBA00004651"/>
    </source>
</evidence>
<evidence type="ECO:0000256" key="4">
    <source>
        <dbReference type="ARBA" id="ARBA00022748"/>
    </source>
</evidence>
<keyword evidence="5 8" id="KW-1133">Transmembrane helix</keyword>
<dbReference type="Pfam" id="PF02683">
    <property type="entry name" value="DsbD_TM"/>
    <property type="match status" value="1"/>
</dbReference>
<proteinExistence type="predicted"/>
<dbReference type="PROSITE" id="PS51352">
    <property type="entry name" value="THIOREDOXIN_2"/>
    <property type="match status" value="1"/>
</dbReference>
<dbReference type="GO" id="GO:0005886">
    <property type="term" value="C:plasma membrane"/>
    <property type="evidence" value="ECO:0007669"/>
    <property type="project" value="UniProtKB-SubCell"/>
</dbReference>
<feature type="compositionally biased region" description="Low complexity" evidence="7">
    <location>
        <begin position="182"/>
        <end position="192"/>
    </location>
</feature>
<feature type="signal peptide" evidence="9">
    <location>
        <begin position="1"/>
        <end position="19"/>
    </location>
</feature>
<evidence type="ECO:0000256" key="8">
    <source>
        <dbReference type="SAM" id="Phobius"/>
    </source>
</evidence>
<keyword evidence="4" id="KW-0201">Cytochrome c-type biogenesis</keyword>
<keyword evidence="6 8" id="KW-0472">Membrane</keyword>
<dbReference type="NCBIfam" id="NF001419">
    <property type="entry name" value="PRK00293.1"/>
    <property type="match status" value="1"/>
</dbReference>
<dbReference type="Pfam" id="PF13899">
    <property type="entry name" value="Thioredoxin_7"/>
    <property type="match status" value="1"/>
</dbReference>
<feature type="region of interest" description="Disordered" evidence="7">
    <location>
        <begin position="149"/>
        <end position="195"/>
    </location>
</feature>
<accession>A0A6S6TY53</accession>
<feature type="transmembrane region" description="Helical" evidence="8">
    <location>
        <begin position="495"/>
        <end position="521"/>
    </location>
</feature>
<feature type="chain" id="PRO_5028027079" evidence="9">
    <location>
        <begin position="20"/>
        <end position="764"/>
    </location>
</feature>
<dbReference type="InterPro" id="IPR028250">
    <property type="entry name" value="DsbDN"/>
</dbReference>
<feature type="domain" description="Thioredoxin" evidence="10">
    <location>
        <begin position="617"/>
        <end position="762"/>
    </location>
</feature>
<evidence type="ECO:0000256" key="7">
    <source>
        <dbReference type="SAM" id="MobiDB-lite"/>
    </source>
</evidence>
<keyword evidence="3 8" id="KW-0812">Transmembrane</keyword>
<feature type="compositionally biased region" description="Polar residues" evidence="7">
    <location>
        <begin position="152"/>
        <end position="167"/>
    </location>
</feature>
<feature type="transmembrane region" description="Helical" evidence="8">
    <location>
        <begin position="557"/>
        <end position="577"/>
    </location>
</feature>
<name>A0A6S6TY53_9GAMM</name>
<feature type="transmembrane region" description="Helical" evidence="8">
    <location>
        <begin position="459"/>
        <end position="489"/>
    </location>
</feature>
<evidence type="ECO:0000256" key="3">
    <source>
        <dbReference type="ARBA" id="ARBA00022692"/>
    </source>
</evidence>
<dbReference type="PANTHER" id="PTHR32234">
    <property type="entry name" value="THIOL:DISULFIDE INTERCHANGE PROTEIN DSBD"/>
    <property type="match status" value="1"/>
</dbReference>
<feature type="transmembrane region" description="Helical" evidence="8">
    <location>
        <begin position="533"/>
        <end position="551"/>
    </location>
</feature>
<dbReference type="EMBL" id="CACVAV010000300">
    <property type="protein sequence ID" value="CAA6819439.1"/>
    <property type="molecule type" value="Genomic_DNA"/>
</dbReference>
<feature type="transmembrane region" description="Helical" evidence="8">
    <location>
        <begin position="416"/>
        <end position="438"/>
    </location>
</feature>
<evidence type="ECO:0000256" key="2">
    <source>
        <dbReference type="ARBA" id="ARBA00022475"/>
    </source>
</evidence>
<dbReference type="InterPro" id="IPR036929">
    <property type="entry name" value="DsbDN_sf"/>
</dbReference>
<comment type="subcellular location">
    <subcellularLocation>
        <location evidence="1">Cell membrane</location>
        <topology evidence="1">Multi-pass membrane protein</topology>
    </subcellularLocation>
</comment>
<evidence type="ECO:0000256" key="5">
    <source>
        <dbReference type="ARBA" id="ARBA00022989"/>
    </source>
</evidence>
<dbReference type="SUPFAM" id="SSF52833">
    <property type="entry name" value="Thioredoxin-like"/>
    <property type="match status" value="1"/>
</dbReference>
<dbReference type="InterPro" id="IPR013766">
    <property type="entry name" value="Thioredoxin_domain"/>
</dbReference>
<dbReference type="InterPro" id="IPR035671">
    <property type="entry name" value="DsbD_gamma"/>
</dbReference>
<keyword evidence="2" id="KW-1003">Cell membrane</keyword>
<keyword evidence="9" id="KW-0732">Signal</keyword>